<evidence type="ECO:0000313" key="2">
    <source>
        <dbReference type="EMBL" id="MFD0963480.1"/>
    </source>
</evidence>
<gene>
    <name evidence="2" type="ORF">ACFQ1O_05660</name>
</gene>
<feature type="transmembrane region" description="Helical" evidence="1">
    <location>
        <begin position="6"/>
        <end position="29"/>
    </location>
</feature>
<reference evidence="3" key="1">
    <citation type="journal article" date="2019" name="Int. J. Syst. Evol. Microbiol.">
        <title>The Global Catalogue of Microorganisms (GCM) 10K type strain sequencing project: providing services to taxonomists for standard genome sequencing and annotation.</title>
        <authorList>
            <consortium name="The Broad Institute Genomics Platform"/>
            <consortium name="The Broad Institute Genome Sequencing Center for Infectious Disease"/>
            <person name="Wu L."/>
            <person name="Ma J."/>
        </authorList>
    </citation>
    <scope>NUCLEOTIDE SEQUENCE [LARGE SCALE GENOMIC DNA]</scope>
    <source>
        <strain evidence="3">CCUG 62114</strain>
    </source>
</reference>
<dbReference type="PANTHER" id="PTHR30164">
    <property type="entry name" value="MTFA PEPTIDASE"/>
    <property type="match status" value="1"/>
</dbReference>
<dbReference type="InterPro" id="IPR010384">
    <property type="entry name" value="MtfA_fam"/>
</dbReference>
<dbReference type="EMBL" id="JBHTJM010000006">
    <property type="protein sequence ID" value="MFD0963480.1"/>
    <property type="molecule type" value="Genomic_DNA"/>
</dbReference>
<dbReference type="PANTHER" id="PTHR30164:SF2">
    <property type="entry name" value="PROTEIN MTFA"/>
    <property type="match status" value="1"/>
</dbReference>
<protein>
    <submittedName>
        <fullName evidence="2">Zinc-dependent peptidase</fullName>
    </submittedName>
</protein>
<dbReference type="Proteomes" id="UP001596997">
    <property type="component" value="Unassembled WGS sequence"/>
</dbReference>
<keyword evidence="1" id="KW-1133">Transmembrane helix</keyword>
<accession>A0ABW3I0Z8</accession>
<dbReference type="Gene3D" id="1.10.472.150">
    <property type="entry name" value="Glucose-regulated metallo-peptidase M90, N-terminal domain"/>
    <property type="match status" value="1"/>
</dbReference>
<dbReference type="SUPFAM" id="SSF55486">
    <property type="entry name" value="Metalloproteases ('zincins'), catalytic domain"/>
    <property type="match status" value="1"/>
</dbReference>
<dbReference type="InterPro" id="IPR042252">
    <property type="entry name" value="MtfA_N"/>
</dbReference>
<proteinExistence type="predicted"/>
<evidence type="ECO:0000313" key="3">
    <source>
        <dbReference type="Proteomes" id="UP001596997"/>
    </source>
</evidence>
<dbReference type="Pfam" id="PF06167">
    <property type="entry name" value="Peptidase_M90"/>
    <property type="match status" value="1"/>
</dbReference>
<comment type="caution">
    <text evidence="2">The sequence shown here is derived from an EMBL/GenBank/DDBJ whole genome shotgun (WGS) entry which is preliminary data.</text>
</comment>
<keyword evidence="3" id="KW-1185">Reference proteome</keyword>
<keyword evidence="1" id="KW-0472">Membrane</keyword>
<keyword evidence="1" id="KW-0812">Transmembrane</keyword>
<evidence type="ECO:0000256" key="1">
    <source>
        <dbReference type="SAM" id="Phobius"/>
    </source>
</evidence>
<name>A0ABW3I0Z8_9FLAO</name>
<organism evidence="2 3">
    <name type="scientific">Pseudofulvibacter geojedonensis</name>
    <dbReference type="NCBI Taxonomy" id="1123758"/>
    <lineage>
        <taxon>Bacteria</taxon>
        <taxon>Pseudomonadati</taxon>
        <taxon>Bacteroidota</taxon>
        <taxon>Flavobacteriia</taxon>
        <taxon>Flavobacteriales</taxon>
        <taxon>Flavobacteriaceae</taxon>
        <taxon>Pseudofulvibacter</taxon>
    </lineage>
</organism>
<dbReference type="CDD" id="cd20170">
    <property type="entry name" value="Peptidase_M90-like"/>
    <property type="match status" value="1"/>
</dbReference>
<sequence length="277" mass="32917">MNNNEAIITMILLFLLGLGLVLLVIYLGLKLIDVIYINVFKRPLWVHFYWYKKRLNKKQQQILKEKFTFYNKLSSLNKKRFEHRVIRFVGDKEFIAREGLILDDEKKLLIAATAVMLTFGMRDYLIPIIEKVIVYPDVFYSTINQEDHKGEFNPMLRALVLSWKDFEEGFRIDDDNLNLGIHEITHAIHINSIKRTDTASVIFSDGFYELQQLLLNENVKTRIMESSYFRDYAFTNKFEFLAVVLENFIESPDEFKGQFPLVYKKIRQMFNFRFAGY</sequence>